<proteinExistence type="predicted"/>
<evidence type="ECO:0000313" key="1">
    <source>
        <dbReference type="EMBL" id="KAJ4461962.1"/>
    </source>
</evidence>
<sequence length="724" mass="77045">MSFNDAEWGFSLPLMIDADPADQLPTPTADALAALLGPCKDLIKLTLPSHEPGLWGCGRTAGGYAPWVDEAFAGHVHLATLRIPIGDSVMPALPRILGHLPGLVDFDLHVSSSSGHVDSSGALMAALGRCCPRLEGLHLSADVRWEGFDPTPLSQSPQIKRLTLPWTTAGSFPQLDLFLGSLPRLEQLRLGQFSPALVQVAPQLTHLTLPTCRLDDLPELGLGRLEAFESPGPGTGCLPAVLSASRHTLRSLAVQPDSDPRPLFGLLDSCPGLTHLDLRVTEVDLADIPQGLLNRLEWLRLAPDDTVTPIHLVSATLRELYLHGAYSGPSMTLACPTLEYLALPTAPAEAPHPYALALGCPRLRLISGLGEQALAECQDMACLTRVDYTWSRLTPHPPPAALAALLARAPRLACLSGVRCAQPQDLTDLCRAAPSLHTLHATLAQEGILTTPGDESRLDLTLPGHVESLGLTLELIGVVRAAHTLDVGLEAAGLRVCSLGETSFQSPIRSLAIRCPALAALQLSLSLCSFDIAPVDITPVDIAPVDIAPVGIAPVGIAPAHTPTGALAASVGSLRRLEISDCPALEPAVLLACLQQHARLRQVVLGRGTLSQAHGAWPQLADALCALPRLTQLALEDVPAARLVLACPALRDLRLSVKSLRSLVLDCPLLEELRGPLGPDLERFELTGGEAVYLRRVGVMSHEWAKRLAGRWPGVELDESPWEV</sequence>
<dbReference type="Gene3D" id="3.80.10.10">
    <property type="entry name" value="Ribonuclease Inhibitor"/>
    <property type="match status" value="2"/>
</dbReference>
<dbReference type="InterPro" id="IPR032675">
    <property type="entry name" value="LRR_dom_sf"/>
</dbReference>
<reference evidence="1" key="1">
    <citation type="journal article" date="2022" name="bioRxiv">
        <title>Genomics of Preaxostyla Flagellates Illuminates Evolutionary Transitions and the Path Towards Mitochondrial Loss.</title>
        <authorList>
            <person name="Novak L.V.F."/>
            <person name="Treitli S.C."/>
            <person name="Pyrih J."/>
            <person name="Halakuc P."/>
            <person name="Pipaliya S.V."/>
            <person name="Vacek V."/>
            <person name="Brzon O."/>
            <person name="Soukal P."/>
            <person name="Eme L."/>
            <person name="Dacks J.B."/>
            <person name="Karnkowska A."/>
            <person name="Elias M."/>
            <person name="Hampl V."/>
        </authorList>
    </citation>
    <scope>NUCLEOTIDE SEQUENCE</scope>
    <source>
        <strain evidence="1">RCP-MX</strain>
    </source>
</reference>
<protein>
    <submittedName>
        <fullName evidence="1">Uncharacterized protein</fullName>
    </submittedName>
</protein>
<comment type="caution">
    <text evidence="1">The sequence shown here is derived from an EMBL/GenBank/DDBJ whole genome shotgun (WGS) entry which is preliminary data.</text>
</comment>
<dbReference type="Proteomes" id="UP001141327">
    <property type="component" value="Unassembled WGS sequence"/>
</dbReference>
<dbReference type="PANTHER" id="PTHR13318">
    <property type="entry name" value="PARTNER OF PAIRED, ISOFORM B-RELATED"/>
    <property type="match status" value="1"/>
</dbReference>
<gene>
    <name evidence="1" type="ORF">PAPYR_1666</name>
</gene>
<dbReference type="PANTHER" id="PTHR13318:SF190">
    <property type="entry name" value="PARTNER OF PAIRED, ISOFORM B"/>
    <property type="match status" value="1"/>
</dbReference>
<accession>A0ABQ8UTV1</accession>
<organism evidence="1 2">
    <name type="scientific">Paratrimastix pyriformis</name>
    <dbReference type="NCBI Taxonomy" id="342808"/>
    <lineage>
        <taxon>Eukaryota</taxon>
        <taxon>Metamonada</taxon>
        <taxon>Preaxostyla</taxon>
        <taxon>Paratrimastigidae</taxon>
        <taxon>Paratrimastix</taxon>
    </lineage>
</organism>
<evidence type="ECO:0000313" key="2">
    <source>
        <dbReference type="Proteomes" id="UP001141327"/>
    </source>
</evidence>
<name>A0ABQ8UTV1_9EUKA</name>
<keyword evidence="2" id="KW-1185">Reference proteome</keyword>
<dbReference type="EMBL" id="JAPMOS010000005">
    <property type="protein sequence ID" value="KAJ4461962.1"/>
    <property type="molecule type" value="Genomic_DNA"/>
</dbReference>
<dbReference type="SUPFAM" id="SSF52047">
    <property type="entry name" value="RNI-like"/>
    <property type="match status" value="2"/>
</dbReference>